<sequence>MEISKEQNKPEDWHLVGPVSAFRDIGQDEKGCRVLSGCKTLSIPKTDDPEKSRGNRFSDLSDQVLVFKYKGFLHAIDNQCPHSAFPLKQGNVFDIEDLGAGIRCFRHGWRFDLFTGKGDRGSHKLSLWDIELRDPPSLETDEIPGSTDKEVWVRRPPQT</sequence>
<dbReference type="GO" id="GO:0046872">
    <property type="term" value="F:metal ion binding"/>
    <property type="evidence" value="ECO:0007669"/>
    <property type="project" value="UniProtKB-KW"/>
</dbReference>
<feature type="domain" description="Rieske" evidence="7">
    <location>
        <begin position="40"/>
        <end position="139"/>
    </location>
</feature>
<dbReference type="RefSeq" id="XP_056489689.1">
    <property type="nucleotide sequence ID" value="XM_056630387.1"/>
</dbReference>
<comment type="caution">
    <text evidence="8">The sequence shown here is derived from an EMBL/GenBank/DDBJ whole genome shotgun (WGS) entry which is preliminary data.</text>
</comment>
<comment type="cofactor">
    <cofactor evidence="5">
        <name>[2Fe-2S] cluster</name>
        <dbReference type="ChEBI" id="CHEBI:190135"/>
    </cofactor>
</comment>
<evidence type="ECO:0000256" key="2">
    <source>
        <dbReference type="ARBA" id="ARBA00022723"/>
    </source>
</evidence>
<dbReference type="InterPro" id="IPR036922">
    <property type="entry name" value="Rieske_2Fe-2S_sf"/>
</dbReference>
<dbReference type="GO" id="GO:0051537">
    <property type="term" value="F:2 iron, 2 sulfur cluster binding"/>
    <property type="evidence" value="ECO:0007669"/>
    <property type="project" value="UniProtKB-KW"/>
</dbReference>
<dbReference type="Gene3D" id="2.102.10.10">
    <property type="entry name" value="Rieske [2Fe-2S] iron-sulphur domain"/>
    <property type="match status" value="1"/>
</dbReference>
<protein>
    <recommendedName>
        <fullName evidence="7">Rieske domain-containing protein</fullName>
    </recommendedName>
</protein>
<keyword evidence="1" id="KW-0001">2Fe-2S</keyword>
<evidence type="ECO:0000256" key="3">
    <source>
        <dbReference type="ARBA" id="ARBA00023004"/>
    </source>
</evidence>
<keyword evidence="3" id="KW-0408">Iron</keyword>
<dbReference type="OrthoDB" id="426882at2759"/>
<evidence type="ECO:0000313" key="8">
    <source>
        <dbReference type="EMBL" id="KAJ5397637.1"/>
    </source>
</evidence>
<reference evidence="8" key="1">
    <citation type="submission" date="2022-12" db="EMBL/GenBank/DDBJ databases">
        <authorList>
            <person name="Petersen C."/>
        </authorList>
    </citation>
    <scope>NUCLEOTIDE SEQUENCE</scope>
    <source>
        <strain evidence="8">IBT 29677</strain>
    </source>
</reference>
<dbReference type="Proteomes" id="UP001147747">
    <property type="component" value="Unassembled WGS sequence"/>
</dbReference>
<reference evidence="8" key="2">
    <citation type="journal article" date="2023" name="IMA Fungus">
        <title>Comparative genomic study of the Penicillium genus elucidates a diverse pangenome and 15 lateral gene transfer events.</title>
        <authorList>
            <person name="Petersen C."/>
            <person name="Sorensen T."/>
            <person name="Nielsen M.R."/>
            <person name="Sondergaard T.E."/>
            <person name="Sorensen J.L."/>
            <person name="Fitzpatrick D.A."/>
            <person name="Frisvad J.C."/>
            <person name="Nielsen K.L."/>
        </authorList>
    </citation>
    <scope>NUCLEOTIDE SEQUENCE</scope>
    <source>
        <strain evidence="8">IBT 29677</strain>
    </source>
</reference>
<dbReference type="CDD" id="cd03467">
    <property type="entry name" value="Rieske"/>
    <property type="match status" value="1"/>
</dbReference>
<evidence type="ECO:0000259" key="7">
    <source>
        <dbReference type="PROSITE" id="PS51296"/>
    </source>
</evidence>
<evidence type="ECO:0000256" key="1">
    <source>
        <dbReference type="ARBA" id="ARBA00022714"/>
    </source>
</evidence>
<dbReference type="AlphaFoldDB" id="A0A9X0BAD9"/>
<evidence type="ECO:0000256" key="6">
    <source>
        <dbReference type="SAM" id="MobiDB-lite"/>
    </source>
</evidence>
<keyword evidence="9" id="KW-1185">Reference proteome</keyword>
<evidence type="ECO:0000313" key="9">
    <source>
        <dbReference type="Proteomes" id="UP001147747"/>
    </source>
</evidence>
<dbReference type="Pfam" id="PF00355">
    <property type="entry name" value="Rieske"/>
    <property type="match status" value="1"/>
</dbReference>
<dbReference type="SUPFAM" id="SSF50022">
    <property type="entry name" value="ISP domain"/>
    <property type="match status" value="1"/>
</dbReference>
<dbReference type="InterPro" id="IPR017941">
    <property type="entry name" value="Rieske_2Fe-2S"/>
</dbReference>
<keyword evidence="2" id="KW-0479">Metal-binding</keyword>
<dbReference type="PROSITE" id="PS51296">
    <property type="entry name" value="RIESKE"/>
    <property type="match status" value="1"/>
</dbReference>
<gene>
    <name evidence="8" type="ORF">N7509_005750</name>
</gene>
<organism evidence="8 9">
    <name type="scientific">Penicillium cosmopolitanum</name>
    <dbReference type="NCBI Taxonomy" id="1131564"/>
    <lineage>
        <taxon>Eukaryota</taxon>
        <taxon>Fungi</taxon>
        <taxon>Dikarya</taxon>
        <taxon>Ascomycota</taxon>
        <taxon>Pezizomycotina</taxon>
        <taxon>Eurotiomycetes</taxon>
        <taxon>Eurotiomycetidae</taxon>
        <taxon>Eurotiales</taxon>
        <taxon>Aspergillaceae</taxon>
        <taxon>Penicillium</taxon>
    </lineage>
</organism>
<name>A0A9X0BAD9_9EURO</name>
<dbReference type="EMBL" id="JAPZBU010000006">
    <property type="protein sequence ID" value="KAJ5397637.1"/>
    <property type="molecule type" value="Genomic_DNA"/>
</dbReference>
<keyword evidence="4" id="KW-0411">Iron-sulfur</keyword>
<evidence type="ECO:0000256" key="5">
    <source>
        <dbReference type="ARBA" id="ARBA00034078"/>
    </source>
</evidence>
<evidence type="ECO:0000256" key="4">
    <source>
        <dbReference type="ARBA" id="ARBA00023014"/>
    </source>
</evidence>
<dbReference type="PANTHER" id="PTHR21496">
    <property type="entry name" value="FERREDOXIN-RELATED"/>
    <property type="match status" value="1"/>
</dbReference>
<accession>A0A9X0BAD9</accession>
<dbReference type="GeneID" id="81369367"/>
<proteinExistence type="predicted"/>
<feature type="region of interest" description="Disordered" evidence="6">
    <location>
        <begin position="137"/>
        <end position="159"/>
    </location>
</feature>
<dbReference type="PANTHER" id="PTHR21496:SF0">
    <property type="entry name" value="RIESKE DOMAIN-CONTAINING PROTEIN"/>
    <property type="match status" value="1"/>
</dbReference>